<organism evidence="2 3">
    <name type="scientific">Variovorax guangxiensis</name>
    <dbReference type="NCBI Taxonomy" id="1775474"/>
    <lineage>
        <taxon>Bacteria</taxon>
        <taxon>Pseudomonadati</taxon>
        <taxon>Pseudomonadota</taxon>
        <taxon>Betaproteobacteria</taxon>
        <taxon>Burkholderiales</taxon>
        <taxon>Comamonadaceae</taxon>
        <taxon>Variovorax</taxon>
    </lineage>
</organism>
<dbReference type="Proteomes" id="UP000524450">
    <property type="component" value="Unassembled WGS sequence"/>
</dbReference>
<dbReference type="AlphaFoldDB" id="A0A840G4D7"/>
<name>A0A840G4D7_9BURK</name>
<reference evidence="2 3" key="1">
    <citation type="submission" date="2020-08" db="EMBL/GenBank/DDBJ databases">
        <title>Genomic Encyclopedia of Type Strains, Phase IV (KMG-V): Genome sequencing to study the core and pangenomes of soil and plant-associated prokaryotes.</title>
        <authorList>
            <person name="Whitman W."/>
        </authorList>
    </citation>
    <scope>NUCLEOTIDE SEQUENCE [LARGE SCALE GENOMIC DNA]</scope>
    <source>
        <strain evidence="2 3">34/80</strain>
    </source>
</reference>
<evidence type="ECO:0000313" key="3">
    <source>
        <dbReference type="Proteomes" id="UP000524450"/>
    </source>
</evidence>
<sequence>MTLPQACPLRVASSPLAAGRTGGPAKPVPRCAPNQAFTPEATL</sequence>
<comment type="caution">
    <text evidence="2">The sequence shown here is derived from an EMBL/GenBank/DDBJ whole genome shotgun (WGS) entry which is preliminary data.</text>
</comment>
<evidence type="ECO:0000313" key="2">
    <source>
        <dbReference type="EMBL" id="MBB4223738.1"/>
    </source>
</evidence>
<evidence type="ECO:0000256" key="1">
    <source>
        <dbReference type="SAM" id="MobiDB-lite"/>
    </source>
</evidence>
<dbReference type="EMBL" id="JACIFZ010000005">
    <property type="protein sequence ID" value="MBB4223738.1"/>
    <property type="molecule type" value="Genomic_DNA"/>
</dbReference>
<proteinExistence type="predicted"/>
<gene>
    <name evidence="2" type="ORF">GGD71_004524</name>
</gene>
<feature type="region of interest" description="Disordered" evidence="1">
    <location>
        <begin position="1"/>
        <end position="43"/>
    </location>
</feature>
<protein>
    <submittedName>
        <fullName evidence="2">Uncharacterized protein</fullName>
    </submittedName>
</protein>
<accession>A0A840G4D7</accession>